<evidence type="ECO:0000259" key="5">
    <source>
        <dbReference type="PROSITE" id="PS50865"/>
    </source>
</evidence>
<evidence type="ECO:0000313" key="7">
    <source>
        <dbReference type="Proteomes" id="UP001221142"/>
    </source>
</evidence>
<dbReference type="Proteomes" id="UP001221142">
    <property type="component" value="Unassembled WGS sequence"/>
</dbReference>
<dbReference type="PROSITE" id="PS01360">
    <property type="entry name" value="ZF_MYND_1"/>
    <property type="match status" value="1"/>
</dbReference>
<accession>A0AAD7BLT7</accession>
<dbReference type="AlphaFoldDB" id="A0AAD7BLT7"/>
<evidence type="ECO:0000256" key="2">
    <source>
        <dbReference type="ARBA" id="ARBA00022771"/>
    </source>
</evidence>
<feature type="domain" description="MYND-type" evidence="5">
    <location>
        <begin position="40"/>
        <end position="84"/>
    </location>
</feature>
<protein>
    <recommendedName>
        <fullName evidence="5">MYND-type domain-containing protein</fullName>
    </recommendedName>
</protein>
<dbReference type="Gene3D" id="6.10.140.2220">
    <property type="match status" value="1"/>
</dbReference>
<keyword evidence="1" id="KW-0479">Metal-binding</keyword>
<dbReference type="PROSITE" id="PS50865">
    <property type="entry name" value="ZF_MYND_2"/>
    <property type="match status" value="1"/>
</dbReference>
<dbReference type="EMBL" id="JARKIF010000013">
    <property type="protein sequence ID" value="KAJ7624856.1"/>
    <property type="molecule type" value="Genomic_DNA"/>
</dbReference>
<dbReference type="Pfam" id="PF01753">
    <property type="entry name" value="zf-MYND"/>
    <property type="match status" value="1"/>
</dbReference>
<dbReference type="InterPro" id="IPR002893">
    <property type="entry name" value="Znf_MYND"/>
</dbReference>
<comment type="caution">
    <text evidence="6">The sequence shown here is derived from an EMBL/GenBank/DDBJ whole genome shotgun (WGS) entry which is preliminary data.</text>
</comment>
<evidence type="ECO:0000256" key="1">
    <source>
        <dbReference type="ARBA" id="ARBA00022723"/>
    </source>
</evidence>
<name>A0AAD7BLT7_9AGAR</name>
<keyword evidence="7" id="KW-1185">Reference proteome</keyword>
<dbReference type="SUPFAM" id="SSF144232">
    <property type="entry name" value="HIT/MYND zinc finger-like"/>
    <property type="match status" value="1"/>
</dbReference>
<dbReference type="GO" id="GO:0008270">
    <property type="term" value="F:zinc ion binding"/>
    <property type="evidence" value="ECO:0007669"/>
    <property type="project" value="UniProtKB-KW"/>
</dbReference>
<keyword evidence="2 4" id="KW-0863">Zinc-finger</keyword>
<reference evidence="6" key="1">
    <citation type="submission" date="2023-03" db="EMBL/GenBank/DDBJ databases">
        <title>Massive genome expansion in bonnet fungi (Mycena s.s.) driven by repeated elements and novel gene families across ecological guilds.</title>
        <authorList>
            <consortium name="Lawrence Berkeley National Laboratory"/>
            <person name="Harder C.B."/>
            <person name="Miyauchi S."/>
            <person name="Viragh M."/>
            <person name="Kuo A."/>
            <person name="Thoen E."/>
            <person name="Andreopoulos B."/>
            <person name="Lu D."/>
            <person name="Skrede I."/>
            <person name="Drula E."/>
            <person name="Henrissat B."/>
            <person name="Morin E."/>
            <person name="Kohler A."/>
            <person name="Barry K."/>
            <person name="LaButti K."/>
            <person name="Morin E."/>
            <person name="Salamov A."/>
            <person name="Lipzen A."/>
            <person name="Mereny Z."/>
            <person name="Hegedus B."/>
            <person name="Baldrian P."/>
            <person name="Stursova M."/>
            <person name="Weitz H."/>
            <person name="Taylor A."/>
            <person name="Grigoriev I.V."/>
            <person name="Nagy L.G."/>
            <person name="Martin F."/>
            <person name="Kauserud H."/>
        </authorList>
    </citation>
    <scope>NUCLEOTIDE SEQUENCE</scope>
    <source>
        <strain evidence="6">9284</strain>
    </source>
</reference>
<keyword evidence="3" id="KW-0862">Zinc</keyword>
<organism evidence="6 7">
    <name type="scientific">Roridomyces roridus</name>
    <dbReference type="NCBI Taxonomy" id="1738132"/>
    <lineage>
        <taxon>Eukaryota</taxon>
        <taxon>Fungi</taxon>
        <taxon>Dikarya</taxon>
        <taxon>Basidiomycota</taxon>
        <taxon>Agaricomycotina</taxon>
        <taxon>Agaricomycetes</taxon>
        <taxon>Agaricomycetidae</taxon>
        <taxon>Agaricales</taxon>
        <taxon>Marasmiineae</taxon>
        <taxon>Mycenaceae</taxon>
        <taxon>Roridomyces</taxon>
    </lineage>
</organism>
<evidence type="ECO:0000256" key="4">
    <source>
        <dbReference type="PROSITE-ProRule" id="PRU00134"/>
    </source>
</evidence>
<evidence type="ECO:0000313" key="6">
    <source>
        <dbReference type="EMBL" id="KAJ7624856.1"/>
    </source>
</evidence>
<evidence type="ECO:0000256" key="3">
    <source>
        <dbReference type="ARBA" id="ARBA00022833"/>
    </source>
</evidence>
<proteinExistence type="predicted"/>
<sequence length="282" mass="30829">MPIAIANFTLPESDKESKAKLLPSSAEIQEKYRATFGGACLACGKTAEGNDAPEELKICSGCHLAEYCSQQCQVSHWPSHKPACRDAPTPDIGLNLGKRLIVNEYLMFELKTYAALALDLSTTPSNALHTCLVVTLTMRDADAMAALKAMLNRQERDPRGERVLQVATIEKLPLELATTPAMRSSFETARRNLANAVAAHPSRLAGMGPVVMFVFTDGTNSIGVPSAIDPHAMQLASERKPIPMQSAMMGVYTIPMDEKSILETLNNEIRIDKKNRFLLRSK</sequence>
<gene>
    <name evidence="6" type="ORF">FB45DRAFT_924370</name>
</gene>